<accession>A0L3R2</accession>
<dbReference type="KEGG" id="mgm:Mmc1_0076"/>
<dbReference type="HOGENOM" id="CLU_1011203_0_0_5"/>
<dbReference type="RefSeq" id="WP_011711778.1">
    <property type="nucleotide sequence ID" value="NC_008576.1"/>
</dbReference>
<keyword evidence="6" id="KW-0969">Cilium</keyword>
<keyword evidence="6" id="KW-0966">Cell projection</keyword>
<dbReference type="GO" id="GO:0009288">
    <property type="term" value="C:bacterial-type flagellum"/>
    <property type="evidence" value="ECO:0007669"/>
    <property type="project" value="UniProtKB-SubCell"/>
</dbReference>
<keyword evidence="7" id="KW-1185">Reference proteome</keyword>
<evidence type="ECO:0000259" key="5">
    <source>
        <dbReference type="Pfam" id="PF00669"/>
    </source>
</evidence>
<keyword evidence="4" id="KW-0975">Bacterial flagellum</keyword>
<organism evidence="6 7">
    <name type="scientific">Magnetococcus marinus (strain ATCC BAA-1437 / JCM 17883 / MC-1)</name>
    <dbReference type="NCBI Taxonomy" id="156889"/>
    <lineage>
        <taxon>Bacteria</taxon>
        <taxon>Pseudomonadati</taxon>
        <taxon>Pseudomonadota</taxon>
        <taxon>Magnetococcia</taxon>
        <taxon>Magnetococcales</taxon>
        <taxon>Magnetococcaceae</taxon>
        <taxon>Magnetococcus</taxon>
    </lineage>
</organism>
<sequence>MGLTIYGNVFSLDAHRARSRRSDLSDRGTFKRLISRIEPDAGEPAVLDMLRDYRRANRLRTVNQARQNANAGISTIQVAEQALRETESALQRIQEITSRPLDGEPVEGSKRAKYDQEVAQLVRDIDGLAGESQRHSMRLMRGGLSSHSFAVGVDQPEEICFTVDDTSSAQMGVEASVAWDDPQLALDALANIHRAMNRVAQVRQELDQVHNRFNTVLERLSSLSEQALTERRGIESAQEAETVVAGLHSALSQQAEAAITMQANQHTMLVNLLLN</sequence>
<evidence type="ECO:0000256" key="4">
    <source>
        <dbReference type="ARBA" id="ARBA00023143"/>
    </source>
</evidence>
<evidence type="ECO:0000256" key="2">
    <source>
        <dbReference type="ARBA" id="ARBA00004613"/>
    </source>
</evidence>
<reference evidence="7" key="1">
    <citation type="journal article" date="2009" name="Appl. Environ. Microbiol.">
        <title>Complete genome sequence of the chemolithoautotrophic marine magnetotactic coccus strain MC-1.</title>
        <authorList>
            <person name="Schubbe S."/>
            <person name="Williams T.J."/>
            <person name="Xie G."/>
            <person name="Kiss H.E."/>
            <person name="Brettin T.S."/>
            <person name="Martinez D."/>
            <person name="Ross C.A."/>
            <person name="Schuler D."/>
            <person name="Cox B.L."/>
            <person name="Nealson K.H."/>
            <person name="Bazylinski D.A."/>
        </authorList>
    </citation>
    <scope>NUCLEOTIDE SEQUENCE [LARGE SCALE GENOMIC DNA]</scope>
    <source>
        <strain evidence="7">ATCC BAA-1437 / JCM 17883 / MC-1</strain>
    </source>
</reference>
<dbReference type="GO" id="GO:0005198">
    <property type="term" value="F:structural molecule activity"/>
    <property type="evidence" value="ECO:0007669"/>
    <property type="project" value="InterPro"/>
</dbReference>
<dbReference type="GO" id="GO:0005576">
    <property type="term" value="C:extracellular region"/>
    <property type="evidence" value="ECO:0007669"/>
    <property type="project" value="UniProtKB-SubCell"/>
</dbReference>
<dbReference type="SUPFAM" id="SSF64518">
    <property type="entry name" value="Phase 1 flagellin"/>
    <property type="match status" value="1"/>
</dbReference>
<protein>
    <submittedName>
        <fullName evidence="6">Flagellin domain protein</fullName>
    </submittedName>
</protein>
<reference evidence="6 7" key="2">
    <citation type="journal article" date="2012" name="Int. J. Syst. Evol. Microbiol.">
        <title>Magnetococcus marinus gen. nov., sp. nov., a marine, magnetotactic bacterium that represents a novel lineage (Magnetococcaceae fam. nov.; Magnetococcales ord. nov.) at the base of the Alphaproteobacteria.</title>
        <authorList>
            <person name="Bazylinski D.A."/>
            <person name="Williams T.J."/>
            <person name="Lefevre C.T."/>
            <person name="Berg R.J."/>
            <person name="Zhang C.L."/>
            <person name="Bowser S.S."/>
            <person name="Dean A.J."/>
            <person name="Beveridge T.J."/>
        </authorList>
    </citation>
    <scope>NUCLEOTIDE SEQUENCE [LARGE SCALE GENOMIC DNA]</scope>
    <source>
        <strain evidence="7">ATCC BAA-1437 / JCM 17883 / MC-1</strain>
    </source>
</reference>
<evidence type="ECO:0000313" key="7">
    <source>
        <dbReference type="Proteomes" id="UP000002586"/>
    </source>
</evidence>
<evidence type="ECO:0000313" key="6">
    <source>
        <dbReference type="EMBL" id="ABK42605.1"/>
    </source>
</evidence>
<dbReference type="Proteomes" id="UP000002586">
    <property type="component" value="Chromosome"/>
</dbReference>
<dbReference type="PANTHER" id="PTHR42792">
    <property type="entry name" value="FLAGELLIN"/>
    <property type="match status" value="1"/>
</dbReference>
<evidence type="ECO:0000256" key="1">
    <source>
        <dbReference type="ARBA" id="ARBA00004365"/>
    </source>
</evidence>
<dbReference type="InterPro" id="IPR001029">
    <property type="entry name" value="Flagellin_N"/>
</dbReference>
<proteinExistence type="inferred from homology"/>
<dbReference type="Pfam" id="PF00669">
    <property type="entry name" value="Flagellin_N"/>
    <property type="match status" value="1"/>
</dbReference>
<dbReference type="Gene3D" id="1.20.1330.10">
    <property type="entry name" value="f41 fragment of flagellin, N-terminal domain"/>
    <property type="match status" value="1"/>
</dbReference>
<comment type="similarity">
    <text evidence="3">Belongs to the bacterial flagellin family.</text>
</comment>
<dbReference type="InterPro" id="IPR001492">
    <property type="entry name" value="Flagellin"/>
</dbReference>
<keyword evidence="6" id="KW-0282">Flagellum</keyword>
<name>A0L3R2_MAGMM</name>
<dbReference type="AlphaFoldDB" id="A0L3R2"/>
<comment type="subcellular location">
    <subcellularLocation>
        <location evidence="1">Bacterial flagellum</location>
    </subcellularLocation>
    <subcellularLocation>
        <location evidence="2">Secreted</location>
    </subcellularLocation>
</comment>
<dbReference type="eggNOG" id="COG1344">
    <property type="taxonomic scope" value="Bacteria"/>
</dbReference>
<evidence type="ECO:0000256" key="3">
    <source>
        <dbReference type="ARBA" id="ARBA00005709"/>
    </source>
</evidence>
<feature type="domain" description="Flagellin N-terminal" evidence="5">
    <location>
        <begin position="58"/>
        <end position="133"/>
    </location>
</feature>
<dbReference type="EMBL" id="CP000471">
    <property type="protein sequence ID" value="ABK42605.1"/>
    <property type="molecule type" value="Genomic_DNA"/>
</dbReference>
<dbReference type="PANTHER" id="PTHR42792:SF2">
    <property type="entry name" value="FLAGELLIN"/>
    <property type="match status" value="1"/>
</dbReference>
<dbReference type="STRING" id="156889.Mmc1_0076"/>
<dbReference type="OrthoDB" id="9796789at2"/>
<gene>
    <name evidence="6" type="ordered locus">Mmc1_0076</name>
</gene>